<evidence type="ECO:0000313" key="5">
    <source>
        <dbReference type="EMBL" id="CDW90540.1"/>
    </source>
</evidence>
<dbReference type="Proteomes" id="UP000039865">
    <property type="component" value="Unassembled WGS sequence"/>
</dbReference>
<reference evidence="5 6" key="1">
    <citation type="submission" date="2014-06" db="EMBL/GenBank/DDBJ databases">
        <authorList>
            <person name="Swart Estienne"/>
        </authorList>
    </citation>
    <scope>NUCLEOTIDE SEQUENCE [LARGE SCALE GENOMIC DNA]</scope>
    <source>
        <strain evidence="5 6">130c</strain>
    </source>
</reference>
<dbReference type="EMBL" id="CCKQ01018566">
    <property type="protein sequence ID" value="CDW90540.1"/>
    <property type="molecule type" value="Genomic_DNA"/>
</dbReference>
<keyword evidence="3" id="KW-0143">Chaperone</keyword>
<dbReference type="AlphaFoldDB" id="A0A078B7Q2"/>
<dbReference type="PANTHER" id="PTHR15069:SF1">
    <property type="entry name" value="PROTEASOME ASSEMBLY CHAPERONE 1"/>
    <property type="match status" value="1"/>
</dbReference>
<protein>
    <recommendedName>
        <fullName evidence="2">Proteasome assembly chaperone 1</fullName>
    </recommendedName>
</protein>
<accession>A0A078B7Q2</accession>
<gene>
    <name evidence="5" type="primary">Contig11952.g12786</name>
    <name evidence="5" type="ORF">STYLEM_19684</name>
</gene>
<dbReference type="InParanoid" id="A0A078B7Q2"/>
<dbReference type="PANTHER" id="PTHR15069">
    <property type="entry name" value="PROTEASOME ASSEMBLY CHAPERONE 1"/>
    <property type="match status" value="1"/>
</dbReference>
<evidence type="ECO:0000256" key="3">
    <source>
        <dbReference type="ARBA" id="ARBA00023186"/>
    </source>
</evidence>
<comment type="similarity">
    <text evidence="1">Belongs to the PSMG1 family.</text>
</comment>
<evidence type="ECO:0000313" key="6">
    <source>
        <dbReference type="Proteomes" id="UP000039865"/>
    </source>
</evidence>
<keyword evidence="6" id="KW-1185">Reference proteome</keyword>
<organism evidence="5 6">
    <name type="scientific">Stylonychia lemnae</name>
    <name type="common">Ciliate</name>
    <dbReference type="NCBI Taxonomy" id="5949"/>
    <lineage>
        <taxon>Eukaryota</taxon>
        <taxon>Sar</taxon>
        <taxon>Alveolata</taxon>
        <taxon>Ciliophora</taxon>
        <taxon>Intramacronucleata</taxon>
        <taxon>Spirotrichea</taxon>
        <taxon>Stichotrichia</taxon>
        <taxon>Sporadotrichida</taxon>
        <taxon>Oxytrichidae</taxon>
        <taxon>Stylonychinae</taxon>
        <taxon>Stylonychia</taxon>
    </lineage>
</organism>
<feature type="region of interest" description="Disordered" evidence="4">
    <location>
        <begin position="1"/>
        <end position="32"/>
    </location>
</feature>
<sequence>MQSLDEEVNDIINDEELVDSEDEREKQEEEKEKFELSITFSTPVPQQLKNIVLAPQGHPQALTKIVLHGKLLEIGKVEATYHEKKSEALKIFYTAEHQLMVLHPQEGLKSVFVNQLVDQLFGQLSSEGAQIQRIVVLDTVYKTNYSTTDTGYMENVGSSFPIRFYKTTHSKNDAALNTFTQSLQPAGVLNLVGGLNAALLIHAELNGISAAQFVTIIDSHYVTSETLQGFTPIVRDILQVNNFNMDEIHRSPAFKDVLKEANNRNNNIYN</sequence>
<feature type="compositionally biased region" description="Basic and acidic residues" evidence="4">
    <location>
        <begin position="23"/>
        <end position="32"/>
    </location>
</feature>
<dbReference type="GO" id="GO:0070628">
    <property type="term" value="F:proteasome binding"/>
    <property type="evidence" value="ECO:0007669"/>
    <property type="project" value="TreeGrafter"/>
</dbReference>
<dbReference type="InterPro" id="IPR016565">
    <property type="entry name" value="Proteasome_assmbl_chp_1"/>
</dbReference>
<evidence type="ECO:0000256" key="2">
    <source>
        <dbReference type="ARBA" id="ARBA00019180"/>
    </source>
</evidence>
<evidence type="ECO:0000256" key="1">
    <source>
        <dbReference type="ARBA" id="ARBA00005261"/>
    </source>
</evidence>
<dbReference type="GO" id="GO:0005783">
    <property type="term" value="C:endoplasmic reticulum"/>
    <property type="evidence" value="ECO:0007669"/>
    <property type="project" value="InterPro"/>
</dbReference>
<dbReference type="GO" id="GO:0080129">
    <property type="term" value="P:proteasome core complex assembly"/>
    <property type="evidence" value="ECO:0007669"/>
    <property type="project" value="TreeGrafter"/>
</dbReference>
<name>A0A078B7Q2_STYLE</name>
<evidence type="ECO:0000256" key="4">
    <source>
        <dbReference type="SAM" id="MobiDB-lite"/>
    </source>
</evidence>
<feature type="compositionally biased region" description="Acidic residues" evidence="4">
    <location>
        <begin position="1"/>
        <end position="22"/>
    </location>
</feature>
<proteinExistence type="inferred from homology"/>